<protein>
    <submittedName>
        <fullName evidence="1">Uncharacterized protein</fullName>
    </submittedName>
</protein>
<organism evidence="1 2">
    <name type="scientific">Datura stramonium</name>
    <name type="common">Jimsonweed</name>
    <name type="synonym">Common thornapple</name>
    <dbReference type="NCBI Taxonomy" id="4076"/>
    <lineage>
        <taxon>Eukaryota</taxon>
        <taxon>Viridiplantae</taxon>
        <taxon>Streptophyta</taxon>
        <taxon>Embryophyta</taxon>
        <taxon>Tracheophyta</taxon>
        <taxon>Spermatophyta</taxon>
        <taxon>Magnoliopsida</taxon>
        <taxon>eudicotyledons</taxon>
        <taxon>Gunneridae</taxon>
        <taxon>Pentapetalae</taxon>
        <taxon>asterids</taxon>
        <taxon>lamiids</taxon>
        <taxon>Solanales</taxon>
        <taxon>Solanaceae</taxon>
        <taxon>Solanoideae</taxon>
        <taxon>Datureae</taxon>
        <taxon>Datura</taxon>
    </lineage>
</organism>
<accession>A0ABS8WUD1</accession>
<dbReference type="EMBL" id="JACEIK010013506">
    <property type="protein sequence ID" value="MCE3216544.1"/>
    <property type="molecule type" value="Genomic_DNA"/>
</dbReference>
<feature type="non-terminal residue" evidence="1">
    <location>
        <position position="67"/>
    </location>
</feature>
<evidence type="ECO:0000313" key="1">
    <source>
        <dbReference type="EMBL" id="MCE3216544.1"/>
    </source>
</evidence>
<keyword evidence="2" id="KW-1185">Reference proteome</keyword>
<sequence>MVHRYDLKFEARIWLDLVCAWITPSMNTTQVPIEVAILVDHIMDLTHLNIGEIIVDQLKKKAKKQAT</sequence>
<evidence type="ECO:0000313" key="2">
    <source>
        <dbReference type="Proteomes" id="UP000823775"/>
    </source>
</evidence>
<proteinExistence type="predicted"/>
<gene>
    <name evidence="1" type="ORF">HAX54_006844</name>
</gene>
<dbReference type="Proteomes" id="UP000823775">
    <property type="component" value="Unassembled WGS sequence"/>
</dbReference>
<reference evidence="1 2" key="1">
    <citation type="journal article" date="2021" name="BMC Genomics">
        <title>Datura genome reveals duplications of psychoactive alkaloid biosynthetic genes and high mutation rate following tissue culture.</title>
        <authorList>
            <person name="Rajewski A."/>
            <person name="Carter-House D."/>
            <person name="Stajich J."/>
            <person name="Litt A."/>
        </authorList>
    </citation>
    <scope>NUCLEOTIDE SEQUENCE [LARGE SCALE GENOMIC DNA]</scope>
    <source>
        <strain evidence="1">AR-01</strain>
    </source>
</reference>
<name>A0ABS8WUD1_DATST</name>
<comment type="caution">
    <text evidence="1">The sequence shown here is derived from an EMBL/GenBank/DDBJ whole genome shotgun (WGS) entry which is preliminary data.</text>
</comment>